<protein>
    <submittedName>
        <fullName evidence="4">Response regulator receiver</fullName>
    </submittedName>
</protein>
<dbReference type="PANTHER" id="PTHR44591">
    <property type="entry name" value="STRESS RESPONSE REGULATOR PROTEIN 1"/>
    <property type="match status" value="1"/>
</dbReference>
<dbReference type="PROSITE" id="PS50110">
    <property type="entry name" value="RESPONSE_REGULATORY"/>
    <property type="match status" value="1"/>
</dbReference>
<dbReference type="RefSeq" id="WP_096366083.1">
    <property type="nucleotide sequence ID" value="NZ_AP018052.1"/>
</dbReference>
<evidence type="ECO:0000256" key="1">
    <source>
        <dbReference type="ARBA" id="ARBA00022553"/>
    </source>
</evidence>
<keyword evidence="5" id="KW-1185">Reference proteome</keyword>
<dbReference type="PANTHER" id="PTHR44591:SF3">
    <property type="entry name" value="RESPONSE REGULATORY DOMAIN-CONTAINING PROTEIN"/>
    <property type="match status" value="1"/>
</dbReference>
<dbReference type="Proteomes" id="UP000218765">
    <property type="component" value="Chromosome"/>
</dbReference>
<dbReference type="Pfam" id="PF00072">
    <property type="entry name" value="Response_reg"/>
    <property type="match status" value="1"/>
</dbReference>
<evidence type="ECO:0000259" key="3">
    <source>
        <dbReference type="PROSITE" id="PS50110"/>
    </source>
</evidence>
<evidence type="ECO:0000313" key="5">
    <source>
        <dbReference type="Proteomes" id="UP000218765"/>
    </source>
</evidence>
<gene>
    <name evidence="4" type="ORF">FOKN1_1541</name>
</gene>
<dbReference type="InterPro" id="IPR011006">
    <property type="entry name" value="CheY-like_superfamily"/>
</dbReference>
<sequence>MDPQSLQRILYVEDEPDIQAVARLALEQVGGFQVEVCSSGDEALARAAAWGPDLILLDVMLPGMDGPETLRRLREQPDTRDIPVAFMTARVQARELEHYRSLGAIGLLPKPFDPMTLADQLRTLWIEA</sequence>
<evidence type="ECO:0000256" key="2">
    <source>
        <dbReference type="PROSITE-ProRule" id="PRU00169"/>
    </source>
</evidence>
<dbReference type="InterPro" id="IPR050595">
    <property type="entry name" value="Bact_response_regulator"/>
</dbReference>
<feature type="modified residue" description="4-aspartylphosphate" evidence="2">
    <location>
        <position position="58"/>
    </location>
</feature>
<dbReference type="InterPro" id="IPR001789">
    <property type="entry name" value="Sig_transdc_resp-reg_receiver"/>
</dbReference>
<accession>A0A1Z4VQM7</accession>
<name>A0A1Z4VQM7_9GAMM</name>
<dbReference type="OrthoDB" id="9800897at2"/>
<proteinExistence type="predicted"/>
<dbReference type="CDD" id="cd17552">
    <property type="entry name" value="REC_RR468-like"/>
    <property type="match status" value="1"/>
</dbReference>
<dbReference type="SMART" id="SM00448">
    <property type="entry name" value="REC"/>
    <property type="match status" value="1"/>
</dbReference>
<dbReference type="KEGG" id="ttc:FOKN1_1541"/>
<dbReference type="Gene3D" id="3.40.50.2300">
    <property type="match status" value="1"/>
</dbReference>
<organism evidence="4 5">
    <name type="scientific">Thiohalobacter thiocyanaticus</name>
    <dbReference type="NCBI Taxonomy" id="585455"/>
    <lineage>
        <taxon>Bacteria</taxon>
        <taxon>Pseudomonadati</taxon>
        <taxon>Pseudomonadota</taxon>
        <taxon>Gammaproteobacteria</taxon>
        <taxon>Thiohalobacterales</taxon>
        <taxon>Thiohalobacteraceae</taxon>
        <taxon>Thiohalobacter</taxon>
    </lineage>
</organism>
<dbReference type="AlphaFoldDB" id="A0A1Z4VQM7"/>
<feature type="domain" description="Response regulatory" evidence="3">
    <location>
        <begin position="8"/>
        <end position="125"/>
    </location>
</feature>
<dbReference type="GO" id="GO:0000160">
    <property type="term" value="P:phosphorelay signal transduction system"/>
    <property type="evidence" value="ECO:0007669"/>
    <property type="project" value="InterPro"/>
</dbReference>
<keyword evidence="1 2" id="KW-0597">Phosphoprotein</keyword>
<dbReference type="SUPFAM" id="SSF52172">
    <property type="entry name" value="CheY-like"/>
    <property type="match status" value="1"/>
</dbReference>
<evidence type="ECO:0000313" key="4">
    <source>
        <dbReference type="EMBL" id="BAZ93936.1"/>
    </source>
</evidence>
<dbReference type="EMBL" id="AP018052">
    <property type="protein sequence ID" value="BAZ93936.1"/>
    <property type="molecule type" value="Genomic_DNA"/>
</dbReference>
<reference evidence="4 5" key="1">
    <citation type="submission" date="2017-05" db="EMBL/GenBank/DDBJ databases">
        <title>Thiocyanate degradation by Thiohalobacter thiocyanaticus FOKN1.</title>
        <authorList>
            <person name="Oshiki M."/>
            <person name="Fukushima T."/>
            <person name="Kawano S."/>
            <person name="Nakagawa J."/>
        </authorList>
    </citation>
    <scope>NUCLEOTIDE SEQUENCE [LARGE SCALE GENOMIC DNA]</scope>
    <source>
        <strain evidence="4 5">FOKN1</strain>
    </source>
</reference>